<sequence>LGMTTEAQIQGLGQFANFGFTLEHDGSMAVVLFHEGELVGRFYQIGVTQESLQGECAKHLPSAPSGAD</sequence>
<reference evidence="1" key="1">
    <citation type="journal article" date="2014" name="Front. Microbiol.">
        <title>High frequency of phylogenetically diverse reductive dehalogenase-homologous genes in deep subseafloor sedimentary metagenomes.</title>
        <authorList>
            <person name="Kawai M."/>
            <person name="Futagami T."/>
            <person name="Toyoda A."/>
            <person name="Takaki Y."/>
            <person name="Nishi S."/>
            <person name="Hori S."/>
            <person name="Arai W."/>
            <person name="Tsubouchi T."/>
            <person name="Morono Y."/>
            <person name="Uchiyama I."/>
            <person name="Ito T."/>
            <person name="Fujiyama A."/>
            <person name="Inagaki F."/>
            <person name="Takami H."/>
        </authorList>
    </citation>
    <scope>NUCLEOTIDE SEQUENCE</scope>
    <source>
        <strain evidence="1">Expedition CK06-06</strain>
    </source>
</reference>
<protein>
    <submittedName>
        <fullName evidence="1">Uncharacterized protein</fullName>
    </submittedName>
</protein>
<accession>X1KQB0</accession>
<name>X1KQB0_9ZZZZ</name>
<dbReference type="AlphaFoldDB" id="X1KQB0"/>
<proteinExistence type="predicted"/>
<comment type="caution">
    <text evidence="1">The sequence shown here is derived from an EMBL/GenBank/DDBJ whole genome shotgun (WGS) entry which is preliminary data.</text>
</comment>
<dbReference type="EMBL" id="BARV01011544">
    <property type="protein sequence ID" value="GAI09262.1"/>
    <property type="molecule type" value="Genomic_DNA"/>
</dbReference>
<evidence type="ECO:0000313" key="1">
    <source>
        <dbReference type="EMBL" id="GAI09262.1"/>
    </source>
</evidence>
<gene>
    <name evidence="1" type="ORF">S06H3_21846</name>
</gene>
<organism evidence="1">
    <name type="scientific">marine sediment metagenome</name>
    <dbReference type="NCBI Taxonomy" id="412755"/>
    <lineage>
        <taxon>unclassified sequences</taxon>
        <taxon>metagenomes</taxon>
        <taxon>ecological metagenomes</taxon>
    </lineage>
</organism>
<feature type="non-terminal residue" evidence="1">
    <location>
        <position position="1"/>
    </location>
</feature>